<reference evidence="14" key="2">
    <citation type="journal article" date="2012" name="PLoS ONE">
        <title>A Deeply Branching Thermophilic Bacterium with an Ancient Acetyl-CoA Pathway Dominates a Subsurface Ecosystem.</title>
        <authorList>
            <person name="Takami H."/>
            <person name="Noguchi H."/>
            <person name="Takaki Y."/>
            <person name="Uchiyama I."/>
            <person name="Toyoda A."/>
            <person name="Nishi S."/>
            <person name="Chee G.-J."/>
            <person name="Arai W."/>
            <person name="Nunoura T."/>
            <person name="Itoh T."/>
            <person name="Hattori M."/>
            <person name="Takai K."/>
        </authorList>
    </citation>
    <scope>NUCLEOTIDE SEQUENCE</scope>
</reference>
<dbReference type="SMART" id="SM00448">
    <property type="entry name" value="REC"/>
    <property type="match status" value="2"/>
</dbReference>
<keyword evidence="4" id="KW-0808">Transferase</keyword>
<evidence type="ECO:0000259" key="13">
    <source>
        <dbReference type="PROSITE" id="PS50113"/>
    </source>
</evidence>
<dbReference type="InterPro" id="IPR036097">
    <property type="entry name" value="HisK_dim/P_sf"/>
</dbReference>
<evidence type="ECO:0000256" key="8">
    <source>
        <dbReference type="ARBA" id="ARBA00023012"/>
    </source>
</evidence>
<dbReference type="Pfam" id="PF13185">
    <property type="entry name" value="GAF_2"/>
    <property type="match status" value="1"/>
</dbReference>
<dbReference type="PANTHER" id="PTHR43065:SF46">
    <property type="entry name" value="C4-DICARBOXYLATE TRANSPORT SENSOR PROTEIN DCTB"/>
    <property type="match status" value="1"/>
</dbReference>
<protein>
    <recommendedName>
        <fullName evidence="2">histidine kinase</fullName>
        <ecNumber evidence="2">2.7.13.3</ecNumber>
    </recommendedName>
</protein>
<feature type="domain" description="PAS" evidence="12">
    <location>
        <begin position="135"/>
        <end position="205"/>
    </location>
</feature>
<organism evidence="14">
    <name type="scientific">uncultured Chloroflexota bacterium</name>
    <dbReference type="NCBI Taxonomy" id="166587"/>
    <lineage>
        <taxon>Bacteria</taxon>
        <taxon>Bacillati</taxon>
        <taxon>Chloroflexota</taxon>
        <taxon>environmental samples</taxon>
    </lineage>
</organism>
<evidence type="ECO:0000256" key="4">
    <source>
        <dbReference type="ARBA" id="ARBA00022679"/>
    </source>
</evidence>
<dbReference type="SUPFAM" id="SSF52172">
    <property type="entry name" value="CheY-like"/>
    <property type="match status" value="2"/>
</dbReference>
<dbReference type="CDD" id="cd17546">
    <property type="entry name" value="REC_hyHK_CKI1_RcsC-like"/>
    <property type="match status" value="1"/>
</dbReference>
<dbReference type="InterPro" id="IPR005467">
    <property type="entry name" value="His_kinase_dom"/>
</dbReference>
<comment type="catalytic activity">
    <reaction evidence="1">
        <text>ATP + protein L-histidine = ADP + protein N-phospho-L-histidine.</text>
        <dbReference type="EC" id="2.7.13.3"/>
    </reaction>
</comment>
<dbReference type="CDD" id="cd00130">
    <property type="entry name" value="PAS"/>
    <property type="match status" value="1"/>
</dbReference>
<feature type="modified residue" description="4-aspartylphosphate" evidence="9">
    <location>
        <position position="850"/>
    </location>
</feature>
<evidence type="ECO:0000259" key="10">
    <source>
        <dbReference type="PROSITE" id="PS50109"/>
    </source>
</evidence>
<dbReference type="SUPFAM" id="SSF47384">
    <property type="entry name" value="Homodimeric domain of signal transducing histidine kinase"/>
    <property type="match status" value="1"/>
</dbReference>
<dbReference type="NCBIfam" id="TIGR00229">
    <property type="entry name" value="sensory_box"/>
    <property type="match status" value="1"/>
</dbReference>
<dbReference type="PROSITE" id="PS50112">
    <property type="entry name" value="PAS"/>
    <property type="match status" value="1"/>
</dbReference>
<feature type="domain" description="Response regulatory" evidence="11">
    <location>
        <begin position="2"/>
        <end position="117"/>
    </location>
</feature>
<evidence type="ECO:0000259" key="11">
    <source>
        <dbReference type="PROSITE" id="PS50110"/>
    </source>
</evidence>
<dbReference type="InterPro" id="IPR003594">
    <property type="entry name" value="HATPase_dom"/>
</dbReference>
<dbReference type="Gene3D" id="3.30.450.20">
    <property type="entry name" value="PAS domain"/>
    <property type="match status" value="2"/>
</dbReference>
<dbReference type="EMBL" id="AP011779">
    <property type="protein sequence ID" value="BAL57573.1"/>
    <property type="molecule type" value="Genomic_DNA"/>
</dbReference>
<feature type="domain" description="PAC" evidence="13">
    <location>
        <begin position="209"/>
        <end position="259"/>
    </location>
</feature>
<dbReference type="SMART" id="SM00091">
    <property type="entry name" value="PAS"/>
    <property type="match status" value="2"/>
</dbReference>
<dbReference type="Pfam" id="PF00512">
    <property type="entry name" value="HisKA"/>
    <property type="match status" value="1"/>
</dbReference>
<dbReference type="InterPro" id="IPR003018">
    <property type="entry name" value="GAF"/>
</dbReference>
<dbReference type="Pfam" id="PF00989">
    <property type="entry name" value="PAS"/>
    <property type="match status" value="1"/>
</dbReference>
<dbReference type="InterPro" id="IPR000700">
    <property type="entry name" value="PAS-assoc_C"/>
</dbReference>
<evidence type="ECO:0000256" key="3">
    <source>
        <dbReference type="ARBA" id="ARBA00022553"/>
    </source>
</evidence>
<dbReference type="InterPro" id="IPR036890">
    <property type="entry name" value="HATPase_C_sf"/>
</dbReference>
<keyword evidence="6 14" id="KW-0418">Kinase</keyword>
<evidence type="ECO:0000256" key="5">
    <source>
        <dbReference type="ARBA" id="ARBA00022741"/>
    </source>
</evidence>
<proteinExistence type="predicted"/>
<dbReference type="GO" id="GO:0006355">
    <property type="term" value="P:regulation of DNA-templated transcription"/>
    <property type="evidence" value="ECO:0007669"/>
    <property type="project" value="InterPro"/>
</dbReference>
<dbReference type="SUPFAM" id="SSF55781">
    <property type="entry name" value="GAF domain-like"/>
    <property type="match status" value="1"/>
</dbReference>
<name>H5SN37_9CHLR</name>
<dbReference type="PANTHER" id="PTHR43065">
    <property type="entry name" value="SENSOR HISTIDINE KINASE"/>
    <property type="match status" value="1"/>
</dbReference>
<dbReference type="InterPro" id="IPR004358">
    <property type="entry name" value="Sig_transdc_His_kin-like_C"/>
</dbReference>
<evidence type="ECO:0000256" key="6">
    <source>
        <dbReference type="ARBA" id="ARBA00022777"/>
    </source>
</evidence>
<dbReference type="InterPro" id="IPR035965">
    <property type="entry name" value="PAS-like_dom_sf"/>
</dbReference>
<dbReference type="Gene3D" id="3.30.565.10">
    <property type="entry name" value="Histidine kinase-like ATPase, C-terminal domain"/>
    <property type="match status" value="1"/>
</dbReference>
<dbReference type="SUPFAM" id="SSF55785">
    <property type="entry name" value="PYP-like sensor domain (PAS domain)"/>
    <property type="match status" value="1"/>
</dbReference>
<dbReference type="Gene3D" id="1.10.287.130">
    <property type="match status" value="1"/>
</dbReference>
<evidence type="ECO:0000256" key="2">
    <source>
        <dbReference type="ARBA" id="ARBA00012438"/>
    </source>
</evidence>
<evidence type="ECO:0000256" key="9">
    <source>
        <dbReference type="PROSITE-ProRule" id="PRU00169"/>
    </source>
</evidence>
<dbReference type="Gene3D" id="3.40.50.2300">
    <property type="match status" value="2"/>
</dbReference>
<dbReference type="InterPro" id="IPR000014">
    <property type="entry name" value="PAS"/>
</dbReference>
<dbReference type="SMART" id="SM00387">
    <property type="entry name" value="HATPase_c"/>
    <property type="match status" value="1"/>
</dbReference>
<dbReference type="SMART" id="SM00065">
    <property type="entry name" value="GAF"/>
    <property type="match status" value="1"/>
</dbReference>
<dbReference type="AlphaFoldDB" id="H5SN37"/>
<dbReference type="PROSITE" id="PS50113">
    <property type="entry name" value="PAC"/>
    <property type="match status" value="1"/>
</dbReference>
<dbReference type="InterPro" id="IPR013767">
    <property type="entry name" value="PAS_fold"/>
</dbReference>
<dbReference type="InterPro" id="IPR003661">
    <property type="entry name" value="HisK_dim/P_dom"/>
</dbReference>
<sequence>MRILILEDHPDDVELILRELHQAGYEPEWQVVQTETDYLAALNPGLDLILADYTLPRFDALQALHLLHERGLDIPFIVITGSISEEVAVECMKQGATDYLLKDRLSRLGPAIKQALQQHQLRREKQQAAEALRQSQEGYRQLVESAPDGLAVHVDGKIVYVNQTGARLAGATKPEELIGRSVLEFVHPDYRAPVQERIEQILNQGQTVPPVEEKFIRLDGSVIDVEVTASPLIYQGRPAVQVLFRDITERKQHEREIEAIARVATALRLASTRAEMLPIILDQLLELLAASGAALALEDPVSKELVIELGRGTAAELTGLHLPPGKGISSHVIQTAQPYVTDDVHHDPHHFYQGDLMNEAQAVACVPLIALKQPFGAFWVSRQHPFTQAEVRLLTAVADIAGSAIHRALLHEQAERLLQQTQHQARQVQQIINTVPYGMVLLDKEQRLVQANTIAQQQLALLSQVQTGQKLTHLAGYPVARLLRLPPEEMWAELEVTGPPRQIFEVEARPIQTGPEAGGWVLSLREVTRSREIQQRAQQQDRLAAVGQLAAGIAHDFNNILTSIIGFAELALHRPQNLRSPTDALEQILHQGQRAAQLIRQVLDFSRQSIIEMKPTDLASLVQETIQLLKRTIPENIQIEFQIDPDQAEYLINGDAAYIQQALTNLAINARDAMPAGGVLKFTLSSCLIQPDQQPPTPELSPGRWITLAVSDTGVGIPAELLPHLFEPFFTTKEVGKGTGLGLAQVYGIIKQHQGEIDVSTRVGEGTTFTIYLPPLTLPEAVPEKEARPDRVSRGQGQTILVVEDDDLVLNVIQAMLESLNYRVFTARSGPRALDIYDQHQDEIVLVLTDVTMPEMGGMALAQNLHQQNPALKVVAMTGYPLEDEDKALFSSPNIVAWIHKPMSLNELAQTLKQALET</sequence>
<dbReference type="PROSITE" id="PS50109">
    <property type="entry name" value="HIS_KIN"/>
    <property type="match status" value="1"/>
</dbReference>
<feature type="domain" description="Response regulatory" evidence="11">
    <location>
        <begin position="799"/>
        <end position="916"/>
    </location>
</feature>
<feature type="domain" description="Histidine kinase" evidence="10">
    <location>
        <begin position="552"/>
        <end position="777"/>
    </location>
</feature>
<dbReference type="CDD" id="cd00082">
    <property type="entry name" value="HisKA"/>
    <property type="match status" value="1"/>
</dbReference>
<dbReference type="PRINTS" id="PR00344">
    <property type="entry name" value="BCTRLSENSOR"/>
</dbReference>
<accession>H5SN37</accession>
<gene>
    <name evidence="14" type="ORF">HGMM_F51E07C18</name>
</gene>
<dbReference type="CDD" id="cd00156">
    <property type="entry name" value="REC"/>
    <property type="match status" value="1"/>
</dbReference>
<keyword evidence="7" id="KW-0067">ATP-binding</keyword>
<dbReference type="InterPro" id="IPR029016">
    <property type="entry name" value="GAF-like_dom_sf"/>
</dbReference>
<dbReference type="PROSITE" id="PS50110">
    <property type="entry name" value="RESPONSE_REGULATORY"/>
    <property type="match status" value="2"/>
</dbReference>
<dbReference type="Pfam" id="PF02518">
    <property type="entry name" value="HATPase_c"/>
    <property type="match status" value="1"/>
</dbReference>
<evidence type="ECO:0000256" key="7">
    <source>
        <dbReference type="ARBA" id="ARBA00022840"/>
    </source>
</evidence>
<dbReference type="SUPFAM" id="SSF55874">
    <property type="entry name" value="ATPase domain of HSP90 chaperone/DNA topoisomerase II/histidine kinase"/>
    <property type="match status" value="1"/>
</dbReference>
<dbReference type="Gene3D" id="3.30.450.40">
    <property type="match status" value="1"/>
</dbReference>
<dbReference type="SMART" id="SM00388">
    <property type="entry name" value="HisKA"/>
    <property type="match status" value="1"/>
</dbReference>
<dbReference type="GO" id="GO:0000155">
    <property type="term" value="F:phosphorelay sensor kinase activity"/>
    <property type="evidence" value="ECO:0007669"/>
    <property type="project" value="InterPro"/>
</dbReference>
<feature type="modified residue" description="4-aspartylphosphate" evidence="9">
    <location>
        <position position="52"/>
    </location>
</feature>
<dbReference type="GO" id="GO:0005524">
    <property type="term" value="F:ATP binding"/>
    <property type="evidence" value="ECO:0007669"/>
    <property type="project" value="UniProtKB-KW"/>
</dbReference>
<dbReference type="InterPro" id="IPR011006">
    <property type="entry name" value="CheY-like_superfamily"/>
</dbReference>
<keyword evidence="3 9" id="KW-0597">Phosphoprotein</keyword>
<evidence type="ECO:0000313" key="14">
    <source>
        <dbReference type="EMBL" id="BAL57573.1"/>
    </source>
</evidence>
<keyword evidence="5" id="KW-0547">Nucleotide-binding</keyword>
<reference evidence="14" key="1">
    <citation type="journal article" date="2005" name="Environ. Microbiol.">
        <title>Genetic and functional properties of uncultivated thermophilic crenarchaeotes from a subsurface gold mine as revealed by analysis of genome fragments.</title>
        <authorList>
            <person name="Nunoura T."/>
            <person name="Hirayama H."/>
            <person name="Takami H."/>
            <person name="Oida H."/>
            <person name="Nishi S."/>
            <person name="Shimamura S."/>
            <person name="Suzuki Y."/>
            <person name="Inagaki F."/>
            <person name="Takai K."/>
            <person name="Nealson K.H."/>
            <person name="Horikoshi K."/>
        </authorList>
    </citation>
    <scope>NUCLEOTIDE SEQUENCE</scope>
</reference>
<evidence type="ECO:0000259" key="12">
    <source>
        <dbReference type="PROSITE" id="PS50112"/>
    </source>
</evidence>
<dbReference type="EC" id="2.7.13.3" evidence="2"/>
<dbReference type="InterPro" id="IPR001789">
    <property type="entry name" value="Sig_transdc_resp-reg_receiver"/>
</dbReference>
<dbReference type="Pfam" id="PF00072">
    <property type="entry name" value="Response_reg"/>
    <property type="match status" value="2"/>
</dbReference>
<keyword evidence="8" id="KW-0902">Two-component regulatory system</keyword>
<evidence type="ECO:0000256" key="1">
    <source>
        <dbReference type="ARBA" id="ARBA00000085"/>
    </source>
</evidence>